<gene>
    <name evidence="2" type="ORF">BGZ96_001606</name>
</gene>
<evidence type="ECO:0000313" key="3">
    <source>
        <dbReference type="Proteomes" id="UP001194696"/>
    </source>
</evidence>
<feature type="transmembrane region" description="Helical" evidence="1">
    <location>
        <begin position="91"/>
        <end position="110"/>
    </location>
</feature>
<proteinExistence type="predicted"/>
<comment type="caution">
    <text evidence="2">The sequence shown here is derived from an EMBL/GenBank/DDBJ whole genome shotgun (WGS) entry which is preliminary data.</text>
</comment>
<keyword evidence="1" id="KW-1133">Transmembrane helix</keyword>
<sequence length="163" mass="18383">MGKPQTKYSTLPGRTPLTQKLLPTLRFLTFTAGLANMILISIYWYLMSHLRYQVEDYPWPTVLSYACVFALGLGYCYSLLFPSLLGKESRLVALCMLSVAVLVVKFRILLPSGFDDCDREMTCTIEFAELVTSMVLGFLVLPEMVLTYLVARRTPNGKVANYS</sequence>
<keyword evidence="3" id="KW-1185">Reference proteome</keyword>
<name>A0ABQ7JLY8_9FUNG</name>
<keyword evidence="1" id="KW-0812">Transmembrane</keyword>
<dbReference type="Proteomes" id="UP001194696">
    <property type="component" value="Unassembled WGS sequence"/>
</dbReference>
<reference evidence="2 3" key="1">
    <citation type="journal article" date="2020" name="Fungal Divers.">
        <title>Resolving the Mortierellaceae phylogeny through synthesis of multi-gene phylogenetics and phylogenomics.</title>
        <authorList>
            <person name="Vandepol N."/>
            <person name="Liber J."/>
            <person name="Desiro A."/>
            <person name="Na H."/>
            <person name="Kennedy M."/>
            <person name="Barry K."/>
            <person name="Grigoriev I.V."/>
            <person name="Miller A.N."/>
            <person name="O'Donnell K."/>
            <person name="Stajich J.E."/>
            <person name="Bonito G."/>
        </authorList>
    </citation>
    <scope>NUCLEOTIDE SEQUENCE [LARGE SCALE GENOMIC DNA]</scope>
    <source>
        <strain evidence="2 3">AD045</strain>
    </source>
</reference>
<keyword evidence="1" id="KW-0472">Membrane</keyword>
<protein>
    <submittedName>
        <fullName evidence="2">Uncharacterized protein</fullName>
    </submittedName>
</protein>
<accession>A0ABQ7JLY8</accession>
<organism evidence="2 3">
    <name type="scientific">Linnemannia gamsii</name>
    <dbReference type="NCBI Taxonomy" id="64522"/>
    <lineage>
        <taxon>Eukaryota</taxon>
        <taxon>Fungi</taxon>
        <taxon>Fungi incertae sedis</taxon>
        <taxon>Mucoromycota</taxon>
        <taxon>Mortierellomycotina</taxon>
        <taxon>Mortierellomycetes</taxon>
        <taxon>Mortierellales</taxon>
        <taxon>Mortierellaceae</taxon>
        <taxon>Linnemannia</taxon>
    </lineage>
</organism>
<evidence type="ECO:0000313" key="2">
    <source>
        <dbReference type="EMBL" id="KAG0280315.1"/>
    </source>
</evidence>
<dbReference type="EMBL" id="JAAAIM010001274">
    <property type="protein sequence ID" value="KAG0280315.1"/>
    <property type="molecule type" value="Genomic_DNA"/>
</dbReference>
<feature type="transmembrane region" description="Helical" evidence="1">
    <location>
        <begin position="57"/>
        <end position="79"/>
    </location>
</feature>
<evidence type="ECO:0000256" key="1">
    <source>
        <dbReference type="SAM" id="Phobius"/>
    </source>
</evidence>
<feature type="transmembrane region" description="Helical" evidence="1">
    <location>
        <begin position="130"/>
        <end position="151"/>
    </location>
</feature>
<feature type="transmembrane region" description="Helical" evidence="1">
    <location>
        <begin position="21"/>
        <end position="45"/>
    </location>
</feature>